<feature type="transmembrane region" description="Helical" evidence="6">
    <location>
        <begin position="12"/>
        <end position="36"/>
    </location>
</feature>
<evidence type="ECO:0000313" key="9">
    <source>
        <dbReference type="Proteomes" id="UP000288892"/>
    </source>
</evidence>
<evidence type="ECO:0000256" key="3">
    <source>
        <dbReference type="ARBA" id="ARBA00022692"/>
    </source>
</evidence>
<comment type="subcellular location">
    <subcellularLocation>
        <location evidence="1">Cell membrane</location>
        <topology evidence="1">Multi-pass membrane protein</topology>
    </subcellularLocation>
</comment>
<evidence type="ECO:0000259" key="7">
    <source>
        <dbReference type="Pfam" id="PF12698"/>
    </source>
</evidence>
<sequence length="139" mass="15464">MSTLLRIARKEFGAFFSSPVAFIFLGTFLATTLFIFFWVETFFSRNITELRALFEWMPILLIFLVAAITMRMWAEEHRAGTLEFLLTSPVRPVTLVLGKFLACLALVALALALTLPLALSVSFLGPLDWGPVLGGYLAS</sequence>
<dbReference type="Proteomes" id="UP000288892">
    <property type="component" value="Unassembled WGS sequence"/>
</dbReference>
<protein>
    <submittedName>
        <fullName evidence="8">ABC-2 family transporter protein</fullName>
    </submittedName>
</protein>
<dbReference type="InterPro" id="IPR013525">
    <property type="entry name" value="ABC2_TM"/>
</dbReference>
<dbReference type="AlphaFoldDB" id="A0A444J9W9"/>
<keyword evidence="5 6" id="KW-0472">Membrane</keyword>
<dbReference type="GO" id="GO:0140359">
    <property type="term" value="F:ABC-type transporter activity"/>
    <property type="evidence" value="ECO:0007669"/>
    <property type="project" value="InterPro"/>
</dbReference>
<proteinExistence type="predicted"/>
<feature type="non-terminal residue" evidence="8">
    <location>
        <position position="139"/>
    </location>
</feature>
<feature type="transmembrane region" description="Helical" evidence="6">
    <location>
        <begin position="56"/>
        <end position="74"/>
    </location>
</feature>
<keyword evidence="4 6" id="KW-1133">Transmembrane helix</keyword>
<comment type="caution">
    <text evidence="8">The sequence shown here is derived from an EMBL/GenBank/DDBJ whole genome shotgun (WGS) entry which is preliminary data.</text>
</comment>
<reference evidence="8 9" key="1">
    <citation type="submission" date="2017-01" db="EMBL/GenBank/DDBJ databases">
        <title>The cable genome- insights into the physiology and evolution of filamentous bacteria capable of sulfide oxidation via long distance electron transfer.</title>
        <authorList>
            <person name="Schreiber L."/>
            <person name="Bjerg J.T."/>
            <person name="Boggild A."/>
            <person name="Van De Vossenberg J."/>
            <person name="Meysman F."/>
            <person name="Nielsen L.P."/>
            <person name="Schramm A."/>
            <person name="Kjeldsen K.U."/>
        </authorList>
    </citation>
    <scope>NUCLEOTIDE SEQUENCE [LARGE SCALE GENOMIC DNA]</scope>
    <source>
        <strain evidence="8">A5</strain>
    </source>
</reference>
<feature type="transmembrane region" description="Helical" evidence="6">
    <location>
        <begin position="95"/>
        <end position="119"/>
    </location>
</feature>
<dbReference type="PANTHER" id="PTHR30294">
    <property type="entry name" value="MEMBRANE COMPONENT OF ABC TRANSPORTER YHHJ-RELATED"/>
    <property type="match status" value="1"/>
</dbReference>
<dbReference type="InterPro" id="IPR051449">
    <property type="entry name" value="ABC-2_transporter_component"/>
</dbReference>
<evidence type="ECO:0000256" key="4">
    <source>
        <dbReference type="ARBA" id="ARBA00022989"/>
    </source>
</evidence>
<dbReference type="EMBL" id="MTKS01000441">
    <property type="protein sequence ID" value="RWX49886.1"/>
    <property type="molecule type" value="Genomic_DNA"/>
</dbReference>
<name>A0A444J9W9_9BACT</name>
<gene>
    <name evidence="8" type="ORF">VU01_14413</name>
</gene>
<dbReference type="Pfam" id="PF12698">
    <property type="entry name" value="ABC2_membrane_3"/>
    <property type="match status" value="1"/>
</dbReference>
<evidence type="ECO:0000313" key="8">
    <source>
        <dbReference type="EMBL" id="RWX49886.1"/>
    </source>
</evidence>
<accession>A0A444J9W9</accession>
<organism evidence="8 9">
    <name type="scientific">Candidatus Electrothrix marina</name>
    <dbReference type="NCBI Taxonomy" id="1859130"/>
    <lineage>
        <taxon>Bacteria</taxon>
        <taxon>Pseudomonadati</taxon>
        <taxon>Thermodesulfobacteriota</taxon>
        <taxon>Desulfobulbia</taxon>
        <taxon>Desulfobulbales</taxon>
        <taxon>Desulfobulbaceae</taxon>
        <taxon>Candidatus Electrothrix</taxon>
    </lineage>
</organism>
<keyword evidence="2" id="KW-1003">Cell membrane</keyword>
<feature type="domain" description="ABC-2 type transporter transmembrane" evidence="7">
    <location>
        <begin position="56"/>
        <end position="137"/>
    </location>
</feature>
<evidence type="ECO:0000256" key="2">
    <source>
        <dbReference type="ARBA" id="ARBA00022475"/>
    </source>
</evidence>
<evidence type="ECO:0000256" key="1">
    <source>
        <dbReference type="ARBA" id="ARBA00004651"/>
    </source>
</evidence>
<dbReference type="PANTHER" id="PTHR30294:SF29">
    <property type="entry name" value="MULTIDRUG ABC TRANSPORTER PERMEASE YBHS-RELATED"/>
    <property type="match status" value="1"/>
</dbReference>
<keyword evidence="9" id="KW-1185">Reference proteome</keyword>
<dbReference type="GO" id="GO:0005886">
    <property type="term" value="C:plasma membrane"/>
    <property type="evidence" value="ECO:0007669"/>
    <property type="project" value="UniProtKB-SubCell"/>
</dbReference>
<keyword evidence="3 6" id="KW-0812">Transmembrane</keyword>
<evidence type="ECO:0000256" key="5">
    <source>
        <dbReference type="ARBA" id="ARBA00023136"/>
    </source>
</evidence>
<evidence type="ECO:0000256" key="6">
    <source>
        <dbReference type="SAM" id="Phobius"/>
    </source>
</evidence>